<dbReference type="GO" id="GO:0016887">
    <property type="term" value="F:ATP hydrolysis activity"/>
    <property type="evidence" value="ECO:0007669"/>
    <property type="project" value="InterPro"/>
</dbReference>
<name>A0A238VDQ3_HALVU</name>
<comment type="catalytic activity">
    <reaction evidence="5">
        <text>an R-cob(III)alamin(out) + ATP + H2O = an R-cob(III)alamin(in) + ADP + phosphate + H(+)</text>
        <dbReference type="Rhea" id="RHEA:17873"/>
        <dbReference type="ChEBI" id="CHEBI:15377"/>
        <dbReference type="ChEBI" id="CHEBI:15378"/>
        <dbReference type="ChEBI" id="CHEBI:30616"/>
        <dbReference type="ChEBI" id="CHEBI:43474"/>
        <dbReference type="ChEBI" id="CHEBI:140785"/>
        <dbReference type="ChEBI" id="CHEBI:456216"/>
        <dbReference type="EC" id="7.6.2.8"/>
    </reaction>
</comment>
<dbReference type="InterPro" id="IPR027417">
    <property type="entry name" value="P-loop_NTPase"/>
</dbReference>
<dbReference type="Pfam" id="PF00005">
    <property type="entry name" value="ABC_tran"/>
    <property type="match status" value="1"/>
</dbReference>
<dbReference type="PROSITE" id="PS50893">
    <property type="entry name" value="ABC_TRANSPORTER_2"/>
    <property type="match status" value="1"/>
</dbReference>
<proteinExistence type="predicted"/>
<dbReference type="CDD" id="cd03214">
    <property type="entry name" value="ABC_Iron-Siderophores_B12_Hemin"/>
    <property type="match status" value="1"/>
</dbReference>
<evidence type="ECO:0000256" key="5">
    <source>
        <dbReference type="ARBA" id="ARBA00050590"/>
    </source>
</evidence>
<evidence type="ECO:0000256" key="1">
    <source>
        <dbReference type="ARBA" id="ARBA00022448"/>
    </source>
</evidence>
<accession>A0A238VDQ3</accession>
<keyword evidence="3 13" id="KW-0067">ATP-binding</keyword>
<evidence type="ECO:0000256" key="11">
    <source>
        <dbReference type="SAM" id="MobiDB-lite"/>
    </source>
</evidence>
<dbReference type="OrthoDB" id="24644at2157"/>
<evidence type="ECO:0000256" key="3">
    <source>
        <dbReference type="ARBA" id="ARBA00022840"/>
    </source>
</evidence>
<dbReference type="SUPFAM" id="SSF52540">
    <property type="entry name" value="P-loop containing nucleoside triphosphate hydrolases"/>
    <property type="match status" value="1"/>
</dbReference>
<dbReference type="GO" id="GO:0015420">
    <property type="term" value="F:ABC-type vitamin B12 transporter activity"/>
    <property type="evidence" value="ECO:0007669"/>
    <property type="project" value="UniProtKB-EC"/>
</dbReference>
<dbReference type="SMART" id="SM00382">
    <property type="entry name" value="AAA"/>
    <property type="match status" value="1"/>
</dbReference>
<feature type="compositionally biased region" description="Basic and acidic residues" evidence="11">
    <location>
        <begin position="382"/>
        <end position="393"/>
    </location>
</feature>
<evidence type="ECO:0000256" key="10">
    <source>
        <dbReference type="ARBA" id="ARBA00077139"/>
    </source>
</evidence>
<dbReference type="FunFam" id="3.40.50.300:FF:000134">
    <property type="entry name" value="Iron-enterobactin ABC transporter ATP-binding protein"/>
    <property type="match status" value="1"/>
</dbReference>
<dbReference type="PANTHER" id="PTHR42794">
    <property type="entry name" value="HEMIN IMPORT ATP-BINDING PROTEIN HMUV"/>
    <property type="match status" value="1"/>
</dbReference>
<dbReference type="Gene3D" id="3.40.50.300">
    <property type="entry name" value="P-loop containing nucleotide triphosphate hydrolases"/>
    <property type="match status" value="1"/>
</dbReference>
<evidence type="ECO:0000256" key="6">
    <source>
        <dbReference type="ARBA" id="ARBA00058960"/>
    </source>
</evidence>
<dbReference type="InterPro" id="IPR003593">
    <property type="entry name" value="AAA+_ATPase"/>
</dbReference>
<organism evidence="13 14">
    <name type="scientific">Halorubrum vacuolatum</name>
    <name type="common">Natronobacterium vacuolatum</name>
    <dbReference type="NCBI Taxonomy" id="63740"/>
    <lineage>
        <taxon>Archaea</taxon>
        <taxon>Methanobacteriati</taxon>
        <taxon>Methanobacteriota</taxon>
        <taxon>Stenosarchaea group</taxon>
        <taxon>Halobacteria</taxon>
        <taxon>Halobacteriales</taxon>
        <taxon>Haloferacaceae</taxon>
        <taxon>Halorubrum</taxon>
    </lineage>
</organism>
<dbReference type="Proteomes" id="UP000198397">
    <property type="component" value="Unassembled WGS sequence"/>
</dbReference>
<evidence type="ECO:0000259" key="12">
    <source>
        <dbReference type="PROSITE" id="PS50893"/>
    </source>
</evidence>
<evidence type="ECO:0000313" key="13">
    <source>
        <dbReference type="EMBL" id="SNR32376.1"/>
    </source>
</evidence>
<gene>
    <name evidence="13" type="ORF">SAMN06264855_102306</name>
</gene>
<evidence type="ECO:0000256" key="2">
    <source>
        <dbReference type="ARBA" id="ARBA00022741"/>
    </source>
</evidence>
<protein>
    <recommendedName>
        <fullName evidence="9">Cobalamin import ATP-binding protein BtuD</fullName>
        <ecNumber evidence="8">7.6.2.8</ecNumber>
    </recommendedName>
    <alternativeName>
        <fullName evidence="10">Vitamin B12-transporting ATPase</fullName>
    </alternativeName>
</protein>
<evidence type="ECO:0000313" key="14">
    <source>
        <dbReference type="Proteomes" id="UP000198397"/>
    </source>
</evidence>
<keyword evidence="4" id="KW-1278">Translocase</keyword>
<feature type="region of interest" description="Disordered" evidence="11">
    <location>
        <begin position="371"/>
        <end position="393"/>
    </location>
</feature>
<dbReference type="GO" id="GO:0005524">
    <property type="term" value="F:ATP binding"/>
    <property type="evidence" value="ECO:0007669"/>
    <property type="project" value="UniProtKB-KW"/>
</dbReference>
<reference evidence="13 14" key="1">
    <citation type="submission" date="2017-06" db="EMBL/GenBank/DDBJ databases">
        <authorList>
            <person name="Kim H.J."/>
            <person name="Triplett B.A."/>
        </authorList>
    </citation>
    <scope>NUCLEOTIDE SEQUENCE [LARGE SCALE GENOMIC DNA]</scope>
    <source>
        <strain evidence="13 14">DSM 8800</strain>
    </source>
</reference>
<dbReference type="EMBL" id="FZNQ01000002">
    <property type="protein sequence ID" value="SNR32376.1"/>
    <property type="molecule type" value="Genomic_DNA"/>
</dbReference>
<dbReference type="PANTHER" id="PTHR42794:SF1">
    <property type="entry name" value="HEMIN IMPORT ATP-BINDING PROTEIN HMUV"/>
    <property type="match status" value="1"/>
</dbReference>
<evidence type="ECO:0000256" key="9">
    <source>
        <dbReference type="ARBA" id="ARBA00073649"/>
    </source>
</evidence>
<dbReference type="InterPro" id="IPR003439">
    <property type="entry name" value="ABC_transporter-like_ATP-bd"/>
</dbReference>
<keyword evidence="1" id="KW-0813">Transport</keyword>
<dbReference type="AlphaFoldDB" id="A0A238VDQ3"/>
<evidence type="ECO:0000256" key="7">
    <source>
        <dbReference type="ARBA" id="ARBA00064420"/>
    </source>
</evidence>
<dbReference type="RefSeq" id="WP_089383814.1">
    <property type="nucleotide sequence ID" value="NZ_FZNQ01000002.1"/>
</dbReference>
<comment type="subunit">
    <text evidence="7">The complex is composed of two ATP-binding proteins (BtuD), two transmembrane proteins (BtuC) and a solute-binding protein (BtuF).</text>
</comment>
<comment type="function">
    <text evidence="6">Required for corrinoid utilization. Probably part of the ABC transporter complex BtuCDF involved in cobalamin (vitamin B12) import. Probably responsible for energy coupling to the transport system.</text>
</comment>
<dbReference type="EC" id="7.6.2.8" evidence="8"/>
<sequence length="393" mass="40533">MIEVRELTVAFGDEPVFSDVDLTVDRGTFVGLVGPNGAGKTTLLRAIKGTLKPDRGTVRLAGDPLSTLSAKAVGRRVASVPQSTTLSFDFPVRNVVEMGRTPHIGRFGSHDADDVSAVEEAMAATGVARFADRPITEVSGGERGRVLLARAIAQGTPALLLDEPTASLDVNHAVRTLELVRGFVDDGRTAVAAIHDLEMAARYCDVVVLIADGGIQAVGAPHEVFTAESIRASFDAEAFVGTDPTTGSPAVTTYPTSETDPRRVHVVGIGRPTARVVARLVAAGHDLSVGVVPATGAVAGVAADADVPAVTVPPFEDPERSQVAAAADLAADADVVIVVGEPHEHVRPVTETATPTVQVPADVDPTELLETVAAATPDEGESTDHPDGSAEAA</sequence>
<evidence type="ECO:0000256" key="8">
    <source>
        <dbReference type="ARBA" id="ARBA00066387"/>
    </source>
</evidence>
<feature type="domain" description="ABC transporter" evidence="12">
    <location>
        <begin position="2"/>
        <end position="237"/>
    </location>
</feature>
<evidence type="ECO:0000256" key="4">
    <source>
        <dbReference type="ARBA" id="ARBA00022967"/>
    </source>
</evidence>
<keyword evidence="2" id="KW-0547">Nucleotide-binding</keyword>
<keyword evidence="14" id="KW-1185">Reference proteome</keyword>